<dbReference type="RefSeq" id="XP_031079129.1">
    <property type="nucleotide sequence ID" value="XM_031228832.1"/>
</dbReference>
<dbReference type="VEuPathDB" id="FungiDB:FPRO_06273"/>
<dbReference type="EMBL" id="FJOF01000003">
    <property type="protein sequence ID" value="CZR38536.1"/>
    <property type="molecule type" value="Genomic_DNA"/>
</dbReference>
<dbReference type="Proteomes" id="UP000183971">
    <property type="component" value="Unassembled WGS sequence"/>
</dbReference>
<evidence type="ECO:0000313" key="1">
    <source>
        <dbReference type="EMBL" id="CZR38536.1"/>
    </source>
</evidence>
<gene>
    <name evidence="1" type="ORF">FPRO_06273</name>
</gene>
<dbReference type="GeneID" id="42051152"/>
<proteinExistence type="predicted"/>
<comment type="caution">
    <text evidence="1">The sequence shown here is derived from an EMBL/GenBank/DDBJ whole genome shotgun (WGS) entry which is preliminary data.</text>
</comment>
<name>A0A1L7VFM3_FUSPR</name>
<accession>A0A1L7VFM3</accession>
<reference evidence="2" key="1">
    <citation type="journal article" date="2016" name="Genome Biol. Evol.">
        <title>Comparative 'omics' of the Fusarium fujikuroi species complex highlights differences in genetic potential and metabolite synthesis.</title>
        <authorList>
            <person name="Niehaus E.-M."/>
            <person name="Muensterkoetter M."/>
            <person name="Proctor R.H."/>
            <person name="Brown D.W."/>
            <person name="Sharon A."/>
            <person name="Idan Y."/>
            <person name="Oren-Young L."/>
            <person name="Sieber C.M."/>
            <person name="Novak O."/>
            <person name="Pencik A."/>
            <person name="Tarkowska D."/>
            <person name="Hromadova K."/>
            <person name="Freeman S."/>
            <person name="Maymon M."/>
            <person name="Elazar M."/>
            <person name="Youssef S.A."/>
            <person name="El-Shabrawy E.S.M."/>
            <person name="Shalaby A.B.A."/>
            <person name="Houterman P."/>
            <person name="Brock N.L."/>
            <person name="Burkhardt I."/>
            <person name="Tsavkelova E.A."/>
            <person name="Dickschat J.S."/>
            <person name="Galuszka P."/>
            <person name="Gueldener U."/>
            <person name="Tudzynski B."/>
        </authorList>
    </citation>
    <scope>NUCLEOTIDE SEQUENCE [LARGE SCALE GENOMIC DNA]</scope>
    <source>
        <strain evidence="2">ET1</strain>
    </source>
</reference>
<protein>
    <submittedName>
        <fullName evidence="1">Uncharacterized protein</fullName>
    </submittedName>
</protein>
<dbReference type="AlphaFoldDB" id="A0A1L7VFM3"/>
<keyword evidence="2" id="KW-1185">Reference proteome</keyword>
<organism evidence="1 2">
    <name type="scientific">Fusarium proliferatum (strain ET1)</name>
    <name type="common">Orchid endophyte fungus</name>
    <dbReference type="NCBI Taxonomy" id="1227346"/>
    <lineage>
        <taxon>Eukaryota</taxon>
        <taxon>Fungi</taxon>
        <taxon>Dikarya</taxon>
        <taxon>Ascomycota</taxon>
        <taxon>Pezizomycotina</taxon>
        <taxon>Sordariomycetes</taxon>
        <taxon>Hypocreomycetidae</taxon>
        <taxon>Hypocreales</taxon>
        <taxon>Nectriaceae</taxon>
        <taxon>Fusarium</taxon>
        <taxon>Fusarium fujikuroi species complex</taxon>
    </lineage>
</organism>
<evidence type="ECO:0000313" key="2">
    <source>
        <dbReference type="Proteomes" id="UP000183971"/>
    </source>
</evidence>
<sequence length="90" mass="10216">MCRSRAGAIMENPKRTRCQSRSIFDNRHTRQLSIICVCLSVCLFCQLLQGCHNQLGFLDPCSLSLSDFHIVMGATYCTWGKLSDEHFCLV</sequence>